<feature type="domain" description="LA2681-like HEPN" evidence="1">
    <location>
        <begin position="320"/>
        <end position="503"/>
    </location>
</feature>
<accession>A0A5S5DXN4</accession>
<proteinExistence type="predicted"/>
<dbReference type="Pfam" id="PF18733">
    <property type="entry name" value="HEPN_LA2681"/>
    <property type="match status" value="1"/>
</dbReference>
<protein>
    <recommendedName>
        <fullName evidence="1">LA2681-like HEPN domain-containing protein</fullName>
    </recommendedName>
</protein>
<evidence type="ECO:0000313" key="2">
    <source>
        <dbReference type="EMBL" id="TYP99816.1"/>
    </source>
</evidence>
<reference evidence="2 3" key="1">
    <citation type="submission" date="2019-07" db="EMBL/GenBank/DDBJ databases">
        <title>Genomic Encyclopedia of Type Strains, Phase IV (KMG-IV): sequencing the most valuable type-strain genomes for metagenomic binning, comparative biology and taxonomic classification.</title>
        <authorList>
            <person name="Goeker M."/>
        </authorList>
    </citation>
    <scope>NUCLEOTIDE SEQUENCE [LARGE SCALE GENOMIC DNA]</scope>
    <source>
        <strain evidence="2 3">DSM 18961</strain>
    </source>
</reference>
<dbReference type="InterPro" id="IPR011990">
    <property type="entry name" value="TPR-like_helical_dom_sf"/>
</dbReference>
<comment type="caution">
    <text evidence="2">The sequence shown here is derived from an EMBL/GenBank/DDBJ whole genome shotgun (WGS) entry which is preliminary data.</text>
</comment>
<dbReference type="Gene3D" id="1.25.40.10">
    <property type="entry name" value="Tetratricopeptide repeat domain"/>
    <property type="match status" value="1"/>
</dbReference>
<evidence type="ECO:0000313" key="3">
    <source>
        <dbReference type="Proteomes" id="UP000323136"/>
    </source>
</evidence>
<dbReference type="RefSeq" id="WP_148868520.1">
    <property type="nucleotide sequence ID" value="NZ_VNIA01000001.1"/>
</dbReference>
<dbReference type="AlphaFoldDB" id="A0A5S5DXN4"/>
<dbReference type="EMBL" id="VNIA01000001">
    <property type="protein sequence ID" value="TYP99816.1"/>
    <property type="molecule type" value="Genomic_DNA"/>
</dbReference>
<dbReference type="InterPro" id="IPR040826">
    <property type="entry name" value="HEPN_LA2681"/>
</dbReference>
<dbReference type="SUPFAM" id="SSF48452">
    <property type="entry name" value="TPR-like"/>
    <property type="match status" value="1"/>
</dbReference>
<keyword evidence="3" id="KW-1185">Reference proteome</keyword>
<name>A0A5S5DXN4_9FLAO</name>
<organism evidence="2 3">
    <name type="scientific">Tenacibaculum adriaticum</name>
    <dbReference type="NCBI Taxonomy" id="413713"/>
    <lineage>
        <taxon>Bacteria</taxon>
        <taxon>Pseudomonadati</taxon>
        <taxon>Bacteroidota</taxon>
        <taxon>Flavobacteriia</taxon>
        <taxon>Flavobacteriales</taxon>
        <taxon>Flavobacteriaceae</taxon>
        <taxon>Tenacibaculum</taxon>
    </lineage>
</organism>
<dbReference type="Proteomes" id="UP000323136">
    <property type="component" value="Unassembled WGS sequence"/>
</dbReference>
<evidence type="ECO:0000259" key="1">
    <source>
        <dbReference type="Pfam" id="PF18733"/>
    </source>
</evidence>
<dbReference type="OrthoDB" id="108555at2"/>
<sequence length="506" mass="59088">MNPIPLTSIAIHEEINLLIDNKKYDDALDKLDKVINGEIPIEPEFFKVQLVESYIVIADTLIYYRNRFEQAKKVISKGIGLLKSLKKIIPEEEVGLKQFHNSVTARAHEVKYTIELAENTFKKGETLIDYSKIKNIYSIKDSIQKSISLYRVSLKDNTSEIEEFNIKNNLAVSLGHVGRYLEAMTYYEENIKKNNNHIKSSISWADSLLNIVSKYQIKETPSLYYKAAERLEKIYLEPTHDAVIRNTESSINFCKKRLEENGFELNKEQIIKNINEEIEYYKNHSELRKFSLDNNVTLSEHAIYCKCTDAYQDDLLLNSKNNDLNQLLEIIKSEFSFSRFLLFEHKTQSHPQPNDVLYDSSIKIKTGYSIEYLKMSFKLAYSILDKLGNGIVTFYNLNQDNFTYFENVFDVYKAQLINEKNISLCALYSLSLDLNKDSGKLRLYKKLRNLMEHEFTYKIIETKVFFNESNKTISLSELESFTMELLKIVRSAIFSFTFLIRSEENK</sequence>
<gene>
    <name evidence="2" type="ORF">C7447_101421</name>
</gene>